<gene>
    <name evidence="1" type="ORF">PHPALM_12759</name>
</gene>
<evidence type="ECO:0000313" key="1">
    <source>
        <dbReference type="EMBL" id="POM70755.1"/>
    </source>
</evidence>
<organism evidence="1 2">
    <name type="scientific">Phytophthora palmivora</name>
    <dbReference type="NCBI Taxonomy" id="4796"/>
    <lineage>
        <taxon>Eukaryota</taxon>
        <taxon>Sar</taxon>
        <taxon>Stramenopiles</taxon>
        <taxon>Oomycota</taxon>
        <taxon>Peronosporomycetes</taxon>
        <taxon>Peronosporales</taxon>
        <taxon>Peronosporaceae</taxon>
        <taxon>Phytophthora</taxon>
    </lineage>
</organism>
<reference evidence="1 2" key="1">
    <citation type="journal article" date="2017" name="Genome Biol. Evol.">
        <title>Phytophthora megakarya and P. palmivora, closely related causal agents of cacao black pod rot, underwent increases in genome sizes and gene numbers by different mechanisms.</title>
        <authorList>
            <person name="Ali S.S."/>
            <person name="Shao J."/>
            <person name="Lary D.J."/>
            <person name="Kronmiller B."/>
            <person name="Shen D."/>
            <person name="Strem M.D."/>
            <person name="Amoako-Attah I."/>
            <person name="Akrofi A.Y."/>
            <person name="Begoude B.A."/>
            <person name="Ten Hoopen G.M."/>
            <person name="Coulibaly K."/>
            <person name="Kebe B.I."/>
            <person name="Melnick R.L."/>
            <person name="Guiltinan M.J."/>
            <person name="Tyler B.M."/>
            <person name="Meinhardt L.W."/>
            <person name="Bailey B.A."/>
        </authorList>
    </citation>
    <scope>NUCLEOTIDE SEQUENCE [LARGE SCALE GENOMIC DNA]</scope>
    <source>
        <strain evidence="2">sbr112.9</strain>
    </source>
</reference>
<feature type="non-terminal residue" evidence="1">
    <location>
        <position position="235"/>
    </location>
</feature>
<dbReference type="AlphaFoldDB" id="A0A2P4XYW7"/>
<dbReference type="Proteomes" id="UP000237271">
    <property type="component" value="Unassembled WGS sequence"/>
</dbReference>
<dbReference type="EMBL" id="NCKW01006802">
    <property type="protein sequence ID" value="POM70755.1"/>
    <property type="molecule type" value="Genomic_DNA"/>
</dbReference>
<sequence>MQPAITNPTAGATVSDTINPFRSPFSTVPATTSPFAALKNLQTTVGNVPIWNNPVSFGYDLMSKPGCDGGLDDVTSAGLLSQRQWESLYRFVAVDIGRLLSSEDGASKSIIVSGTSNCNYALTIYYHVWREVVAAVDSAMGTVSQGPQKTYDRYYNAMAKSDFVQGKKLKALIQQESLDDASTDSLANLFQQVMVKNREYDYDQITKKLVKGPKVPPDIIKVKHMKLQKRVKRSI</sequence>
<accession>A0A2P4XYW7</accession>
<dbReference type="OrthoDB" id="115095at2759"/>
<evidence type="ECO:0000313" key="2">
    <source>
        <dbReference type="Proteomes" id="UP000237271"/>
    </source>
</evidence>
<proteinExistence type="predicted"/>
<name>A0A2P4XYW7_9STRA</name>
<keyword evidence="2" id="KW-1185">Reference proteome</keyword>
<comment type="caution">
    <text evidence="1">The sequence shown here is derived from an EMBL/GenBank/DDBJ whole genome shotgun (WGS) entry which is preliminary data.</text>
</comment>
<protein>
    <submittedName>
        <fullName evidence="1">Uncharacterized protein</fullName>
    </submittedName>
</protein>